<dbReference type="PANTHER" id="PTHR40518">
    <property type="entry name" value="ACETOACETATE DECARBOXYLASE"/>
    <property type="match status" value="1"/>
</dbReference>
<dbReference type="AlphaFoldDB" id="A0A0D7ABK7"/>
<evidence type="ECO:0000313" key="3">
    <source>
        <dbReference type="Proteomes" id="UP000054144"/>
    </source>
</evidence>
<organism evidence="2 3">
    <name type="scientific">Fistulina hepatica ATCC 64428</name>
    <dbReference type="NCBI Taxonomy" id="1128425"/>
    <lineage>
        <taxon>Eukaryota</taxon>
        <taxon>Fungi</taxon>
        <taxon>Dikarya</taxon>
        <taxon>Basidiomycota</taxon>
        <taxon>Agaricomycotina</taxon>
        <taxon>Agaricomycetes</taxon>
        <taxon>Agaricomycetidae</taxon>
        <taxon>Agaricales</taxon>
        <taxon>Fistulinaceae</taxon>
        <taxon>Fistulina</taxon>
    </lineage>
</organism>
<dbReference type="SUPFAM" id="SSF160104">
    <property type="entry name" value="Acetoacetate decarboxylase-like"/>
    <property type="match status" value="1"/>
</dbReference>
<sequence length="324" mass="36391">MADWVPPKPSPDVPGSEPPPDVEPVLPPWPLRVKAWTFLPSYTTAPGVDTSTNVNNTPEILQGLPNGAYHPLEIVHPAALAPLPDGGRQFDGGPHLFNQDVPMIMLLRYLDTAVGPYDEIIFIPGKFRHPVPAGRENLKQTTETSQRITNIYVSTPQSVWNGRRNWNIMKHLARFEWENDSKNSRQQTVKIFHPEGVPGLDSTRPFFSAVLTNSRLPTVAVRTTKPAPMLYEVQPPLGGARYPPDKAKELGLEHDEREWPWIEVRYTLDGRAGMAWIKSTDKSGIVGDGISLPAMKFWRLGARFEGDMTFLHGHVAEMDWKKKE</sequence>
<keyword evidence="3" id="KW-1185">Reference proteome</keyword>
<accession>A0A0D7ABK7</accession>
<dbReference type="OrthoDB" id="9970474at2759"/>
<dbReference type="Proteomes" id="UP000054144">
    <property type="component" value="Unassembled WGS sequence"/>
</dbReference>
<gene>
    <name evidence="2" type="ORF">FISHEDRAFT_59189</name>
</gene>
<evidence type="ECO:0000313" key="2">
    <source>
        <dbReference type="EMBL" id="KIY48055.1"/>
    </source>
</evidence>
<protein>
    <recommendedName>
        <fullName evidence="4">Acetoacetate decarboxylase</fullName>
    </recommendedName>
</protein>
<dbReference type="InterPro" id="IPR023375">
    <property type="entry name" value="ADC_dom_sf"/>
</dbReference>
<dbReference type="PANTHER" id="PTHR40518:SF1">
    <property type="entry name" value="ACETOACETATE DECARBOXYLASE"/>
    <property type="match status" value="1"/>
</dbReference>
<reference evidence="2 3" key="1">
    <citation type="journal article" date="2015" name="Fungal Genet. Biol.">
        <title>Evolution of novel wood decay mechanisms in Agaricales revealed by the genome sequences of Fistulina hepatica and Cylindrobasidium torrendii.</title>
        <authorList>
            <person name="Floudas D."/>
            <person name="Held B.W."/>
            <person name="Riley R."/>
            <person name="Nagy L.G."/>
            <person name="Koehler G."/>
            <person name="Ransdell A.S."/>
            <person name="Younus H."/>
            <person name="Chow J."/>
            <person name="Chiniquy J."/>
            <person name="Lipzen A."/>
            <person name="Tritt A."/>
            <person name="Sun H."/>
            <person name="Haridas S."/>
            <person name="LaButti K."/>
            <person name="Ohm R.A."/>
            <person name="Kues U."/>
            <person name="Blanchette R.A."/>
            <person name="Grigoriev I.V."/>
            <person name="Minto R.E."/>
            <person name="Hibbett D.S."/>
        </authorList>
    </citation>
    <scope>NUCLEOTIDE SEQUENCE [LARGE SCALE GENOMIC DNA]</scope>
    <source>
        <strain evidence="2 3">ATCC 64428</strain>
    </source>
</reference>
<dbReference type="Gene3D" id="2.40.400.10">
    <property type="entry name" value="Acetoacetate decarboxylase-like"/>
    <property type="match status" value="1"/>
</dbReference>
<proteinExistence type="predicted"/>
<name>A0A0D7ABK7_9AGAR</name>
<evidence type="ECO:0000256" key="1">
    <source>
        <dbReference type="SAM" id="MobiDB-lite"/>
    </source>
</evidence>
<feature type="region of interest" description="Disordered" evidence="1">
    <location>
        <begin position="1"/>
        <end position="25"/>
    </location>
</feature>
<dbReference type="EMBL" id="KN881857">
    <property type="protein sequence ID" value="KIY48055.1"/>
    <property type="molecule type" value="Genomic_DNA"/>
</dbReference>
<evidence type="ECO:0008006" key="4">
    <source>
        <dbReference type="Google" id="ProtNLM"/>
    </source>
</evidence>